<dbReference type="PRINTS" id="PR00035">
    <property type="entry name" value="HTHGNTR"/>
</dbReference>
<gene>
    <name evidence="6" type="ORF">GCM10010124_07510</name>
</gene>
<reference evidence="6" key="1">
    <citation type="journal article" date="2014" name="Int. J. Syst. Evol. Microbiol.">
        <title>Complete genome sequence of Corynebacterium casei LMG S-19264T (=DSM 44701T), isolated from a smear-ripened cheese.</title>
        <authorList>
            <consortium name="US DOE Joint Genome Institute (JGI-PGF)"/>
            <person name="Walter F."/>
            <person name="Albersmeier A."/>
            <person name="Kalinowski J."/>
            <person name="Ruckert C."/>
        </authorList>
    </citation>
    <scope>NUCLEOTIDE SEQUENCE</scope>
    <source>
        <strain evidence="6">JCM 3091</strain>
    </source>
</reference>
<evidence type="ECO:0000256" key="4">
    <source>
        <dbReference type="SAM" id="MobiDB-lite"/>
    </source>
</evidence>
<dbReference type="Proteomes" id="UP000662200">
    <property type="component" value="Unassembled WGS sequence"/>
</dbReference>
<comment type="caution">
    <text evidence="6">The sequence shown here is derived from an EMBL/GenBank/DDBJ whole genome shotgun (WGS) entry which is preliminary data.</text>
</comment>
<evidence type="ECO:0000256" key="2">
    <source>
        <dbReference type="ARBA" id="ARBA00023125"/>
    </source>
</evidence>
<proteinExistence type="predicted"/>
<dbReference type="RefSeq" id="WP_189112756.1">
    <property type="nucleotide sequence ID" value="NZ_BMQC01000002.1"/>
</dbReference>
<dbReference type="InterPro" id="IPR008920">
    <property type="entry name" value="TF_FadR/GntR_C"/>
</dbReference>
<evidence type="ECO:0000256" key="3">
    <source>
        <dbReference type="ARBA" id="ARBA00023163"/>
    </source>
</evidence>
<dbReference type="CDD" id="cd07377">
    <property type="entry name" value="WHTH_GntR"/>
    <property type="match status" value="1"/>
</dbReference>
<evidence type="ECO:0000259" key="5">
    <source>
        <dbReference type="PROSITE" id="PS50949"/>
    </source>
</evidence>
<dbReference type="AlphaFoldDB" id="A0A8J3FFB5"/>
<dbReference type="Gene3D" id="1.20.120.530">
    <property type="entry name" value="GntR ligand-binding domain-like"/>
    <property type="match status" value="1"/>
</dbReference>
<dbReference type="Pfam" id="PF00392">
    <property type="entry name" value="GntR"/>
    <property type="match status" value="1"/>
</dbReference>
<dbReference type="PANTHER" id="PTHR43537:SF5">
    <property type="entry name" value="UXU OPERON TRANSCRIPTIONAL REGULATOR"/>
    <property type="match status" value="1"/>
</dbReference>
<dbReference type="InterPro" id="IPR011711">
    <property type="entry name" value="GntR_C"/>
</dbReference>
<dbReference type="SMART" id="SM00895">
    <property type="entry name" value="FCD"/>
    <property type="match status" value="1"/>
</dbReference>
<accession>A0A8J3FFB5</accession>
<dbReference type="PANTHER" id="PTHR43537">
    <property type="entry name" value="TRANSCRIPTIONAL REGULATOR, GNTR FAMILY"/>
    <property type="match status" value="1"/>
</dbReference>
<name>A0A8J3FFB5_9ACTN</name>
<keyword evidence="3" id="KW-0804">Transcription</keyword>
<feature type="domain" description="HTH gntR-type" evidence="5">
    <location>
        <begin position="20"/>
        <end position="90"/>
    </location>
</feature>
<protein>
    <submittedName>
        <fullName evidence="6">GntR family transcriptional regulator</fullName>
    </submittedName>
</protein>
<keyword evidence="1" id="KW-0805">Transcription regulation</keyword>
<dbReference type="SUPFAM" id="SSF46785">
    <property type="entry name" value="Winged helix' DNA-binding domain"/>
    <property type="match status" value="1"/>
</dbReference>
<feature type="region of interest" description="Disordered" evidence="4">
    <location>
        <begin position="1"/>
        <end position="21"/>
    </location>
</feature>
<keyword evidence="2" id="KW-0238">DNA-binding</keyword>
<feature type="compositionally biased region" description="Basic and acidic residues" evidence="4">
    <location>
        <begin position="8"/>
        <end position="18"/>
    </location>
</feature>
<evidence type="ECO:0000313" key="7">
    <source>
        <dbReference type="Proteomes" id="UP000662200"/>
    </source>
</evidence>
<dbReference type="EMBL" id="BMQC01000002">
    <property type="protein sequence ID" value="GGK17473.1"/>
    <property type="molecule type" value="Genomic_DNA"/>
</dbReference>
<dbReference type="InterPro" id="IPR000524">
    <property type="entry name" value="Tscrpt_reg_HTH_GntR"/>
</dbReference>
<dbReference type="PROSITE" id="PS50949">
    <property type="entry name" value="HTH_GNTR"/>
    <property type="match status" value="1"/>
</dbReference>
<dbReference type="Gene3D" id="1.10.10.10">
    <property type="entry name" value="Winged helix-like DNA-binding domain superfamily/Winged helix DNA-binding domain"/>
    <property type="match status" value="1"/>
</dbReference>
<evidence type="ECO:0000256" key="1">
    <source>
        <dbReference type="ARBA" id="ARBA00023015"/>
    </source>
</evidence>
<keyword evidence="7" id="KW-1185">Reference proteome</keyword>
<dbReference type="SUPFAM" id="SSF48008">
    <property type="entry name" value="GntR ligand-binding domain-like"/>
    <property type="match status" value="1"/>
</dbReference>
<dbReference type="InterPro" id="IPR036390">
    <property type="entry name" value="WH_DNA-bd_sf"/>
</dbReference>
<dbReference type="GO" id="GO:0003677">
    <property type="term" value="F:DNA binding"/>
    <property type="evidence" value="ECO:0007669"/>
    <property type="project" value="UniProtKB-KW"/>
</dbReference>
<sequence length="248" mass="26881">MDSALPTPERRATADAHHRPPAYQVLADDLRTQITTGRLRPGDRLPTEPELCARSGVSRSTVREALRMLASQHLIVTTRGVFGGSFVAEPCPARLADSLTGVLQLLCASGPPSAERSLEVRLMLEVPGAGLAASRRTESHLARLAQLVVDPILPLPTRFAVYEEFHGVVAVAVQNPLYELLTRPLHRLSVVDRLTEDAGVWTRVAAYCRDFAARLREGDVMGAQEAAADHLRHLRTIGVVRAADPVAG</sequence>
<dbReference type="GO" id="GO:0003700">
    <property type="term" value="F:DNA-binding transcription factor activity"/>
    <property type="evidence" value="ECO:0007669"/>
    <property type="project" value="InterPro"/>
</dbReference>
<organism evidence="6 7">
    <name type="scientific">Pilimelia terevasa</name>
    <dbReference type="NCBI Taxonomy" id="53372"/>
    <lineage>
        <taxon>Bacteria</taxon>
        <taxon>Bacillati</taxon>
        <taxon>Actinomycetota</taxon>
        <taxon>Actinomycetes</taxon>
        <taxon>Micromonosporales</taxon>
        <taxon>Micromonosporaceae</taxon>
        <taxon>Pilimelia</taxon>
    </lineage>
</organism>
<dbReference type="InterPro" id="IPR036388">
    <property type="entry name" value="WH-like_DNA-bd_sf"/>
</dbReference>
<evidence type="ECO:0000313" key="6">
    <source>
        <dbReference type="EMBL" id="GGK17473.1"/>
    </source>
</evidence>
<dbReference type="SMART" id="SM00345">
    <property type="entry name" value="HTH_GNTR"/>
    <property type="match status" value="1"/>
</dbReference>
<reference evidence="6" key="2">
    <citation type="submission" date="2020-09" db="EMBL/GenBank/DDBJ databases">
        <authorList>
            <person name="Sun Q."/>
            <person name="Ohkuma M."/>
        </authorList>
    </citation>
    <scope>NUCLEOTIDE SEQUENCE</scope>
    <source>
        <strain evidence="6">JCM 3091</strain>
    </source>
</reference>
<dbReference type="Pfam" id="PF07729">
    <property type="entry name" value="FCD"/>
    <property type="match status" value="1"/>
</dbReference>